<organism evidence="2 3">
    <name type="scientific">Colletotrichum incanum</name>
    <name type="common">Soybean anthracnose fungus</name>
    <dbReference type="NCBI Taxonomy" id="1573173"/>
    <lineage>
        <taxon>Eukaryota</taxon>
        <taxon>Fungi</taxon>
        <taxon>Dikarya</taxon>
        <taxon>Ascomycota</taxon>
        <taxon>Pezizomycotina</taxon>
        <taxon>Sordariomycetes</taxon>
        <taxon>Hypocreomycetidae</taxon>
        <taxon>Glomerellales</taxon>
        <taxon>Glomerellaceae</taxon>
        <taxon>Colletotrichum</taxon>
        <taxon>Colletotrichum spaethianum species complex</taxon>
    </lineage>
</organism>
<accession>A0A166ZVH6</accession>
<evidence type="ECO:0000313" key="2">
    <source>
        <dbReference type="EMBL" id="KZL79423.1"/>
    </source>
</evidence>
<dbReference type="STRING" id="1573173.A0A166ZVH6"/>
<name>A0A166ZVH6_COLIC</name>
<dbReference type="Gene3D" id="3.30.160.60">
    <property type="entry name" value="Classic Zinc Finger"/>
    <property type="match status" value="1"/>
</dbReference>
<sequence length="320" mass="34950">MVQYLTGLHSDDFGYTSSPSKDPWTDPLELESNSPQPYPLLTEAYDISSFSQESTQQTILQSQRGPRAGYSNNSYPPGLANDGLLLGLQCHEPGLLDLDSTTGNPPVTLGLGVAGFDAPYDTLWENPVIDKRAQSAYNCMQLPLKTSTQSIEGASFSTQFYDNGLDFPAYPDLDILSQCHTLSVLCSPESSLRDRAWAAGTDANVQASQSYGIPANDITTSGFTTMPYFTITECESIRESSAISSSSSASDLEMLNCTACDRFQGDVKSLSTLRDLGRHQESAHQKSTLICYICLRSFSGNRADNLQRHIRNKHPLEVLG</sequence>
<comment type="caution">
    <text evidence="2">The sequence shown here is derived from an EMBL/GenBank/DDBJ whole genome shotgun (WGS) entry which is preliminary data.</text>
</comment>
<proteinExistence type="predicted"/>
<feature type="region of interest" description="Disordered" evidence="1">
    <location>
        <begin position="15"/>
        <end position="38"/>
    </location>
</feature>
<protein>
    <submittedName>
        <fullName evidence="2">Uncharacterized protein</fullName>
    </submittedName>
</protein>
<dbReference type="Proteomes" id="UP000076584">
    <property type="component" value="Unassembled WGS sequence"/>
</dbReference>
<dbReference type="AlphaFoldDB" id="A0A166ZVH6"/>
<gene>
    <name evidence="2" type="ORF">CI238_01358</name>
</gene>
<evidence type="ECO:0000313" key="3">
    <source>
        <dbReference type="Proteomes" id="UP000076584"/>
    </source>
</evidence>
<reference evidence="2 3" key="1">
    <citation type="submission" date="2015-06" db="EMBL/GenBank/DDBJ databases">
        <title>Survival trade-offs in plant roots during colonization by closely related pathogenic and mutualistic fungi.</title>
        <authorList>
            <person name="Hacquard S."/>
            <person name="Kracher B."/>
            <person name="Hiruma K."/>
            <person name="Weinman A."/>
            <person name="Muench P."/>
            <person name="Garrido Oter R."/>
            <person name="Ver Loren van Themaat E."/>
            <person name="Dallerey J.-F."/>
            <person name="Damm U."/>
            <person name="Henrissat B."/>
            <person name="Lespinet O."/>
            <person name="Thon M."/>
            <person name="Kemen E."/>
            <person name="McHardy A.C."/>
            <person name="Schulze-Lefert P."/>
            <person name="O'Connell R.J."/>
        </authorList>
    </citation>
    <scope>NUCLEOTIDE SEQUENCE [LARGE SCALE GENOMIC DNA]</scope>
    <source>
        <strain evidence="2 3">MAFF 238704</strain>
    </source>
</reference>
<evidence type="ECO:0000256" key="1">
    <source>
        <dbReference type="SAM" id="MobiDB-lite"/>
    </source>
</evidence>
<keyword evidence="3" id="KW-1185">Reference proteome</keyword>
<dbReference type="EMBL" id="LFIW01002106">
    <property type="protein sequence ID" value="KZL79423.1"/>
    <property type="molecule type" value="Genomic_DNA"/>
</dbReference>